<reference evidence="3" key="1">
    <citation type="submission" date="2017-09" db="EMBL/GenBank/DDBJ databases">
        <authorList>
            <person name="Varghese N."/>
            <person name="Submissions S."/>
        </authorList>
    </citation>
    <scope>NUCLEOTIDE SEQUENCE [LARGE SCALE GENOMIC DNA]</scope>
    <source>
        <strain evidence="3">C7</strain>
    </source>
</reference>
<sequence length="215" mass="23455">MYEINAFTIAALVISLISSVIYVGYFQLRAVSVPRSVSKTMSILALAVAAWLGGVSELFCVGLLLCAVADCLKSLRSDRLFFVAVIASASMQLLTCIWFVFVLWVGIEAPLVGILGVFGVSGGFFAMVWPKLKGGNLLLIPYFFCTMLLFSLGLGASPGRPLLMLGLTFYLITLLLLGFEVILFNKKYRFLRVVGPIIWVFYHAGLTLMMIGGAE</sequence>
<keyword evidence="1" id="KW-1133">Transmembrane helix</keyword>
<dbReference type="Proteomes" id="UP000220034">
    <property type="component" value="Unassembled WGS sequence"/>
</dbReference>
<keyword evidence="3" id="KW-1185">Reference proteome</keyword>
<evidence type="ECO:0000313" key="2">
    <source>
        <dbReference type="EMBL" id="SOH95412.1"/>
    </source>
</evidence>
<feature type="transmembrane region" description="Helical" evidence="1">
    <location>
        <begin position="111"/>
        <end position="130"/>
    </location>
</feature>
<feature type="transmembrane region" description="Helical" evidence="1">
    <location>
        <begin position="137"/>
        <end position="156"/>
    </location>
</feature>
<dbReference type="AlphaFoldDB" id="A0A2C9CVW3"/>
<dbReference type="EMBL" id="OCTN01000010">
    <property type="protein sequence ID" value="SOH95412.1"/>
    <property type="molecule type" value="Genomic_DNA"/>
</dbReference>
<dbReference type="RefSeq" id="WP_097931876.1">
    <property type="nucleotide sequence ID" value="NZ_OCTN01000010.1"/>
</dbReference>
<evidence type="ECO:0000256" key="1">
    <source>
        <dbReference type="SAM" id="Phobius"/>
    </source>
</evidence>
<feature type="transmembrane region" description="Helical" evidence="1">
    <location>
        <begin position="190"/>
        <end position="211"/>
    </location>
</feature>
<dbReference type="GO" id="GO:0016020">
    <property type="term" value="C:membrane"/>
    <property type="evidence" value="ECO:0007669"/>
    <property type="project" value="UniProtKB-SubCell"/>
</dbReference>
<feature type="transmembrane region" description="Helical" evidence="1">
    <location>
        <begin position="40"/>
        <end position="68"/>
    </location>
</feature>
<gene>
    <name evidence="2" type="ORF">SAMN06273572_11087</name>
</gene>
<name>A0A2C9CVW3_9RHOB</name>
<accession>A0A2C9CVW3</accession>
<feature type="transmembrane region" description="Helical" evidence="1">
    <location>
        <begin position="80"/>
        <end position="105"/>
    </location>
</feature>
<proteinExistence type="predicted"/>
<feature type="transmembrane region" description="Helical" evidence="1">
    <location>
        <begin position="7"/>
        <end position="28"/>
    </location>
</feature>
<organism evidence="2 3">
    <name type="scientific">Pontivivens marinum</name>
    <dbReference type="NCBI Taxonomy" id="1690039"/>
    <lineage>
        <taxon>Bacteria</taxon>
        <taxon>Pseudomonadati</taxon>
        <taxon>Pseudomonadota</taxon>
        <taxon>Alphaproteobacteria</taxon>
        <taxon>Rhodobacterales</taxon>
        <taxon>Paracoccaceae</taxon>
        <taxon>Pontivivens</taxon>
    </lineage>
</organism>
<feature type="transmembrane region" description="Helical" evidence="1">
    <location>
        <begin position="162"/>
        <end position="183"/>
    </location>
</feature>
<keyword evidence="1" id="KW-0472">Membrane</keyword>
<evidence type="ECO:0000313" key="3">
    <source>
        <dbReference type="Proteomes" id="UP000220034"/>
    </source>
</evidence>
<keyword evidence="1" id="KW-0812">Transmembrane</keyword>
<protein>
    <submittedName>
        <fullName evidence="2">YhhN-like protein</fullName>
    </submittedName>
</protein>